<evidence type="ECO:0000256" key="1">
    <source>
        <dbReference type="ARBA" id="ARBA00023016"/>
    </source>
</evidence>
<keyword evidence="1" id="KW-0346">Stress response</keyword>
<feature type="domain" description="SHSP" evidence="5">
    <location>
        <begin position="381"/>
        <end position="503"/>
    </location>
</feature>
<keyword evidence="7" id="KW-1185">Reference proteome</keyword>
<dbReference type="Gene3D" id="2.60.40.790">
    <property type="match status" value="1"/>
</dbReference>
<feature type="compositionally biased region" description="Gly residues" evidence="4">
    <location>
        <begin position="297"/>
        <end position="328"/>
    </location>
</feature>
<evidence type="ECO:0000313" key="7">
    <source>
        <dbReference type="Proteomes" id="UP001498421"/>
    </source>
</evidence>
<comment type="caution">
    <text evidence="6">The sequence shown here is derived from an EMBL/GenBank/DDBJ whole genome shotgun (WGS) entry which is preliminary data.</text>
</comment>
<reference evidence="6 7" key="1">
    <citation type="journal article" date="2025" name="Microbiol. Resour. Announc.">
        <title>Draft genome sequences for Neonectria magnoliae and Neonectria punicea, canker pathogens of Liriodendron tulipifera and Acer saccharum in West Virginia.</title>
        <authorList>
            <person name="Petronek H.M."/>
            <person name="Kasson M.T."/>
            <person name="Metheny A.M."/>
            <person name="Stauder C.M."/>
            <person name="Lovett B."/>
            <person name="Lynch S.C."/>
            <person name="Garnas J.R."/>
            <person name="Kasson L.R."/>
            <person name="Stajich J.E."/>
        </authorList>
    </citation>
    <scope>NUCLEOTIDE SEQUENCE [LARGE SCALE GENOMIC DNA]</scope>
    <source>
        <strain evidence="6 7">NRRL 64651</strain>
    </source>
</reference>
<dbReference type="InterPro" id="IPR008978">
    <property type="entry name" value="HSP20-like_chaperone"/>
</dbReference>
<dbReference type="Pfam" id="PF00011">
    <property type="entry name" value="HSP20"/>
    <property type="match status" value="1"/>
</dbReference>
<evidence type="ECO:0000256" key="2">
    <source>
        <dbReference type="PROSITE-ProRule" id="PRU00285"/>
    </source>
</evidence>
<dbReference type="InterPro" id="IPR002068">
    <property type="entry name" value="A-crystallin/Hsp20_dom"/>
</dbReference>
<feature type="compositionally biased region" description="Low complexity" evidence="4">
    <location>
        <begin position="263"/>
        <end position="272"/>
    </location>
</feature>
<dbReference type="Proteomes" id="UP001498421">
    <property type="component" value="Unassembled WGS sequence"/>
</dbReference>
<proteinExistence type="inferred from homology"/>
<dbReference type="CDD" id="cd06464">
    <property type="entry name" value="ACD_sHsps-like"/>
    <property type="match status" value="1"/>
</dbReference>
<dbReference type="EMBL" id="JAZAVK010000078">
    <property type="protein sequence ID" value="KAK7425662.1"/>
    <property type="molecule type" value="Genomic_DNA"/>
</dbReference>
<evidence type="ECO:0000256" key="3">
    <source>
        <dbReference type="RuleBase" id="RU003616"/>
    </source>
</evidence>
<dbReference type="PROSITE" id="PS01031">
    <property type="entry name" value="SHSP"/>
    <property type="match status" value="1"/>
</dbReference>
<feature type="region of interest" description="Disordered" evidence="4">
    <location>
        <begin position="164"/>
        <end position="347"/>
    </location>
</feature>
<evidence type="ECO:0000259" key="5">
    <source>
        <dbReference type="PROSITE" id="PS01031"/>
    </source>
</evidence>
<dbReference type="PANTHER" id="PTHR11527">
    <property type="entry name" value="HEAT-SHOCK PROTEIN 20 FAMILY MEMBER"/>
    <property type="match status" value="1"/>
</dbReference>
<name>A0ABR1HXK0_9HYPO</name>
<dbReference type="InterPro" id="IPR031107">
    <property type="entry name" value="Small_HSP"/>
</dbReference>
<dbReference type="SUPFAM" id="SSF49764">
    <property type="entry name" value="HSP20-like chaperones"/>
    <property type="match status" value="1"/>
</dbReference>
<sequence length="503" mass="54597">MWRLFVASARHVSGLKLPRPHSLAGAGTVGADELVPVRDTLNSSNTKTEIWTPKGTRGYPAASGHASETASEWFGEALDGSIQVQPYLPGAWEPWKCEVRQVPVSRPPPPTNHTIQYYNHNYNSSKRFIMAPAQQPYSMPFWEFIQSLDPNQGPGRGVDYNAPPPFPHFGAGFPFGGTGNQGPEAPHHPPPPSHGPGAEWGPWFHGPASGRWEQRGPWEHHGRRGHRGGMNEGEPSGEEGWNSASDTERDAEKEKRDSSDTMPADAPDPAEVAPEDDQAPPSHPRFQGRRGGRCGRGRGGPGGWGGPYGGRGGPGGRGGFFGGRGGPHGHFPGAQAPPPYPGQGGSPFDFGGMMRGWANYPVFRNLHEQAQRFQAAQPDGDNDNSFTPPVDIFDTETAYILHVALPGAKKEDIGVNWDVDRNVLNIAGVVHRPGDEEFLRTLSSGERKVGMFERNMTLPPDGADQRDEVDSAGITAKMEDGVLIVTVPKVEKEWTEIRKVDIE</sequence>
<evidence type="ECO:0000313" key="6">
    <source>
        <dbReference type="EMBL" id="KAK7425662.1"/>
    </source>
</evidence>
<feature type="compositionally biased region" description="Basic and acidic residues" evidence="4">
    <location>
        <begin position="246"/>
        <end position="259"/>
    </location>
</feature>
<comment type="similarity">
    <text evidence="2 3">Belongs to the small heat shock protein (HSP20) family.</text>
</comment>
<protein>
    <recommendedName>
        <fullName evidence="5">SHSP domain-containing protein</fullName>
    </recommendedName>
</protein>
<gene>
    <name evidence="6" type="ORF">QQZ08_007880</name>
</gene>
<feature type="compositionally biased region" description="Basic residues" evidence="4">
    <location>
        <begin position="286"/>
        <end position="296"/>
    </location>
</feature>
<organism evidence="6 7">
    <name type="scientific">Neonectria magnoliae</name>
    <dbReference type="NCBI Taxonomy" id="2732573"/>
    <lineage>
        <taxon>Eukaryota</taxon>
        <taxon>Fungi</taxon>
        <taxon>Dikarya</taxon>
        <taxon>Ascomycota</taxon>
        <taxon>Pezizomycotina</taxon>
        <taxon>Sordariomycetes</taxon>
        <taxon>Hypocreomycetidae</taxon>
        <taxon>Hypocreales</taxon>
        <taxon>Nectriaceae</taxon>
        <taxon>Neonectria</taxon>
    </lineage>
</organism>
<evidence type="ECO:0000256" key="4">
    <source>
        <dbReference type="SAM" id="MobiDB-lite"/>
    </source>
</evidence>
<accession>A0ABR1HXK0</accession>